<proteinExistence type="predicted"/>
<name>A0ABZ0RJB2_9BACT</name>
<gene>
    <name evidence="1" type="ORF">SH580_19575</name>
</gene>
<reference evidence="1 2" key="1">
    <citation type="submission" date="2023-11" db="EMBL/GenBank/DDBJ databases">
        <title>Coraliomargarita sp. nov., isolated from marine algae.</title>
        <authorList>
            <person name="Lee J.K."/>
            <person name="Baek J.H."/>
            <person name="Kim J.M."/>
            <person name="Choi D.G."/>
            <person name="Jeon C.O."/>
        </authorList>
    </citation>
    <scope>NUCLEOTIDE SEQUENCE [LARGE SCALE GENOMIC DNA]</scope>
    <source>
        <strain evidence="1 2">J2-16</strain>
    </source>
</reference>
<dbReference type="Proteomes" id="UP001324993">
    <property type="component" value="Chromosome"/>
</dbReference>
<dbReference type="RefSeq" id="WP_319832501.1">
    <property type="nucleotide sequence ID" value="NZ_CP138858.1"/>
</dbReference>
<keyword evidence="2" id="KW-1185">Reference proteome</keyword>
<evidence type="ECO:0000313" key="2">
    <source>
        <dbReference type="Proteomes" id="UP001324993"/>
    </source>
</evidence>
<accession>A0ABZ0RJB2</accession>
<evidence type="ECO:0000313" key="1">
    <source>
        <dbReference type="EMBL" id="WPJ95622.1"/>
    </source>
</evidence>
<protein>
    <submittedName>
        <fullName evidence="1">Uncharacterized protein</fullName>
    </submittedName>
</protein>
<sequence>MKLPSQILFPAIYSASLITSGLSLQAQTWDAASGSIWSSGDWSTAANWDPDGVPLNDGTADLIFDLSSNGNTGSFVTGLGPDSLSINSLTFLGTNAGNYSVTLAAGTTTGSAEASTTVTLNLGAGGIDLQGAKLSGAGDIFYLGSVANGNRVHLNLTENQTWDIQKAANGETNNHGTLRLAGDLSGAGNLTKTGNGLLRIESGSSDDYTGTVTLDGGLIQLYPGQLDRLGPNALQWHNTTRYYTHFVCRRGS</sequence>
<dbReference type="EMBL" id="CP138858">
    <property type="protein sequence ID" value="WPJ95622.1"/>
    <property type="molecule type" value="Genomic_DNA"/>
</dbReference>
<organism evidence="1 2">
    <name type="scientific">Coraliomargarita algicola</name>
    <dbReference type="NCBI Taxonomy" id="3092156"/>
    <lineage>
        <taxon>Bacteria</taxon>
        <taxon>Pseudomonadati</taxon>
        <taxon>Verrucomicrobiota</taxon>
        <taxon>Opitutia</taxon>
        <taxon>Puniceicoccales</taxon>
        <taxon>Coraliomargaritaceae</taxon>
        <taxon>Coraliomargarita</taxon>
    </lineage>
</organism>